<name>A0ABT1YJ89_9BACL</name>
<proteinExistence type="predicted"/>
<dbReference type="Proteomes" id="UP001300012">
    <property type="component" value="Unassembled WGS sequence"/>
</dbReference>
<sequence>MQKAMDGAPDFNDAAAALNTNSDEPTDSIGSVYGKDAGEAFRNGWQTHIAFFVDYVNATAAKDEARLKAPLELLIMPLDLPNSCQTLTLT</sequence>
<dbReference type="RefSeq" id="WP_258214818.1">
    <property type="nucleotide sequence ID" value="NZ_JANQBD010000013.1"/>
</dbReference>
<dbReference type="EMBL" id="JANQBD010000013">
    <property type="protein sequence ID" value="MCR8633246.1"/>
    <property type="molecule type" value="Genomic_DNA"/>
</dbReference>
<evidence type="ECO:0000256" key="1">
    <source>
        <dbReference type="SAM" id="MobiDB-lite"/>
    </source>
</evidence>
<comment type="caution">
    <text evidence="2">The sequence shown here is derived from an EMBL/GenBank/DDBJ whole genome shotgun (WGS) entry which is preliminary data.</text>
</comment>
<feature type="region of interest" description="Disordered" evidence="1">
    <location>
        <begin position="1"/>
        <end position="33"/>
    </location>
</feature>
<accession>A0ABT1YJ89</accession>
<protein>
    <submittedName>
        <fullName evidence="2">Uncharacterized protein</fullName>
    </submittedName>
</protein>
<evidence type="ECO:0000313" key="3">
    <source>
        <dbReference type="Proteomes" id="UP001300012"/>
    </source>
</evidence>
<keyword evidence="3" id="KW-1185">Reference proteome</keyword>
<evidence type="ECO:0000313" key="2">
    <source>
        <dbReference type="EMBL" id="MCR8633246.1"/>
    </source>
</evidence>
<gene>
    <name evidence="2" type="ORF">NV381_18795</name>
</gene>
<organism evidence="2 3">
    <name type="scientific">Paenibacillus radicis</name>
    <name type="common">ex Xue et al. 2023</name>
    <dbReference type="NCBI Taxonomy" id="2972489"/>
    <lineage>
        <taxon>Bacteria</taxon>
        <taxon>Bacillati</taxon>
        <taxon>Bacillota</taxon>
        <taxon>Bacilli</taxon>
        <taxon>Bacillales</taxon>
        <taxon>Paenibacillaceae</taxon>
        <taxon>Paenibacillus</taxon>
    </lineage>
</organism>
<reference evidence="2 3" key="1">
    <citation type="submission" date="2022-08" db="EMBL/GenBank/DDBJ databases">
        <title>Paenibacillus endoradicis sp. nov., Paenibacillus radicibacter sp. nov and Paenibacillus pararadicis sp. nov., three cold-adapted plant growth-promoting bacteria isolated from root of Larix gmelinii in Great Khingan.</title>
        <authorList>
            <person name="Xue H."/>
        </authorList>
    </citation>
    <scope>NUCLEOTIDE SEQUENCE [LARGE SCALE GENOMIC DNA]</scope>
    <source>
        <strain evidence="2 3">N5-1-1-5</strain>
    </source>
</reference>